<sequence length="97" mass="10603">MRCILSACLSLTRTDVSRPADLDGSRCNSRVEFASRNAGEPAATIIRINYSQTDGVVAPRPSQFAGCNIIWSRGFNHMNQYSFIAVAALLVTCYRSA</sequence>
<dbReference type="Proteomes" id="UP001497644">
    <property type="component" value="Chromosome 6"/>
</dbReference>
<keyword evidence="2" id="KW-1185">Reference proteome</keyword>
<gene>
    <name evidence="1" type="ORF">LPLAT_LOCUS11222</name>
</gene>
<evidence type="ECO:0000313" key="2">
    <source>
        <dbReference type="Proteomes" id="UP001497644"/>
    </source>
</evidence>
<proteinExistence type="predicted"/>
<name>A0AAV2NZ47_9HYME</name>
<dbReference type="AlphaFoldDB" id="A0AAV2NZ47"/>
<organism evidence="1 2">
    <name type="scientific">Lasius platythorax</name>
    <dbReference type="NCBI Taxonomy" id="488582"/>
    <lineage>
        <taxon>Eukaryota</taxon>
        <taxon>Metazoa</taxon>
        <taxon>Ecdysozoa</taxon>
        <taxon>Arthropoda</taxon>
        <taxon>Hexapoda</taxon>
        <taxon>Insecta</taxon>
        <taxon>Pterygota</taxon>
        <taxon>Neoptera</taxon>
        <taxon>Endopterygota</taxon>
        <taxon>Hymenoptera</taxon>
        <taxon>Apocrita</taxon>
        <taxon>Aculeata</taxon>
        <taxon>Formicoidea</taxon>
        <taxon>Formicidae</taxon>
        <taxon>Formicinae</taxon>
        <taxon>Lasius</taxon>
        <taxon>Lasius</taxon>
    </lineage>
</organism>
<accession>A0AAV2NZ47</accession>
<dbReference type="EMBL" id="OZ034829">
    <property type="protein sequence ID" value="CAL1685806.1"/>
    <property type="molecule type" value="Genomic_DNA"/>
</dbReference>
<evidence type="ECO:0000313" key="1">
    <source>
        <dbReference type="EMBL" id="CAL1685806.1"/>
    </source>
</evidence>
<protein>
    <submittedName>
        <fullName evidence="1">Uncharacterized protein</fullName>
    </submittedName>
</protein>
<reference evidence="1" key="1">
    <citation type="submission" date="2024-04" db="EMBL/GenBank/DDBJ databases">
        <authorList>
            <consortium name="Molecular Ecology Group"/>
        </authorList>
    </citation>
    <scope>NUCLEOTIDE SEQUENCE</scope>
</reference>